<keyword evidence="3" id="KW-1185">Reference proteome</keyword>
<keyword evidence="1" id="KW-1133">Transmembrane helix</keyword>
<feature type="transmembrane region" description="Helical" evidence="1">
    <location>
        <begin position="44"/>
        <end position="65"/>
    </location>
</feature>
<name>A4FKM0_SACEN</name>
<protein>
    <submittedName>
        <fullName evidence="2">Uncharacterized protein</fullName>
    </submittedName>
</protein>
<evidence type="ECO:0000256" key="1">
    <source>
        <dbReference type="SAM" id="Phobius"/>
    </source>
</evidence>
<accession>A4FKM0</accession>
<dbReference type="EMBL" id="AM420293">
    <property type="protein sequence ID" value="CAM04595.1"/>
    <property type="molecule type" value="Genomic_DNA"/>
</dbReference>
<sequence>MDVVLSRDRTQTFIVIGFYETWRQTYRFVPRCRRCRNGHGLERGLRRVLIGSAAFTGLMLLPLAAGNLSGEPWKDQWLAVFPVLLTLGLLMLWWGVLDSWFGWHRLAPRPERYALEHPAVQEMFEEGWGGGTSP</sequence>
<dbReference type="KEGG" id="sen:SACE_5357"/>
<dbReference type="Proteomes" id="UP000006728">
    <property type="component" value="Chromosome"/>
</dbReference>
<dbReference type="HOGENOM" id="CLU_1894692_0_0_11"/>
<evidence type="ECO:0000313" key="3">
    <source>
        <dbReference type="Proteomes" id="UP000006728"/>
    </source>
</evidence>
<dbReference type="OrthoDB" id="4170780at2"/>
<reference evidence="2 3" key="1">
    <citation type="journal article" date="2007" name="Nat. Biotechnol.">
        <title>Complete genome sequence of the erythromycin-producing bacterium Saccharopolyspora erythraea NRRL23338.</title>
        <authorList>
            <person name="Oliynyk M."/>
            <person name="Samborskyy M."/>
            <person name="Lester J.B."/>
            <person name="Mironenko T."/>
            <person name="Scott N."/>
            <person name="Dickens S."/>
            <person name="Haydock S.F."/>
            <person name="Leadlay P.F."/>
        </authorList>
    </citation>
    <scope>NUCLEOTIDE SEQUENCE [LARGE SCALE GENOMIC DNA]</scope>
    <source>
        <strain evidence="3">ATCC 11635 / DSM 40517 / JCM 4748 / NBRC 13426 / NCIMB 8594 / NRRL 2338</strain>
    </source>
</reference>
<dbReference type="AlphaFoldDB" id="A4FKM0"/>
<organism evidence="2 3">
    <name type="scientific">Saccharopolyspora erythraea (strain ATCC 11635 / DSM 40517 / JCM 4748 / NBRC 13426 / NCIMB 8594 / NRRL 2338)</name>
    <dbReference type="NCBI Taxonomy" id="405948"/>
    <lineage>
        <taxon>Bacteria</taxon>
        <taxon>Bacillati</taxon>
        <taxon>Actinomycetota</taxon>
        <taxon>Actinomycetes</taxon>
        <taxon>Pseudonocardiales</taxon>
        <taxon>Pseudonocardiaceae</taxon>
        <taxon>Saccharopolyspora</taxon>
    </lineage>
</organism>
<evidence type="ECO:0000313" key="2">
    <source>
        <dbReference type="EMBL" id="CAM04595.1"/>
    </source>
</evidence>
<keyword evidence="1" id="KW-0472">Membrane</keyword>
<proteinExistence type="predicted"/>
<keyword evidence="1" id="KW-0812">Transmembrane</keyword>
<dbReference type="STRING" id="405948.SACE_5357"/>
<feature type="transmembrane region" description="Helical" evidence="1">
    <location>
        <begin position="77"/>
        <end position="97"/>
    </location>
</feature>
<gene>
    <name evidence="2" type="ordered locus">SACE_5357</name>
</gene>